<dbReference type="PANTHER" id="PTHR47926">
    <property type="entry name" value="PENTATRICOPEPTIDE REPEAT-CONTAINING PROTEIN"/>
    <property type="match status" value="1"/>
</dbReference>
<dbReference type="FunFam" id="1.25.40.10:FF:000427">
    <property type="entry name" value="Pentatricopeptide repeat-containing protein chloroplastic"/>
    <property type="match status" value="1"/>
</dbReference>
<dbReference type="Pfam" id="PF14432">
    <property type="entry name" value="DYW_deaminase"/>
    <property type="match status" value="1"/>
</dbReference>
<protein>
    <recommendedName>
        <fullName evidence="3">DYW domain-containing protein</fullName>
    </recommendedName>
</protein>
<name>A0AAP0F2A5_9MAGN</name>
<dbReference type="EMBL" id="JBBNAE010000008">
    <property type="protein sequence ID" value="KAK9103564.1"/>
    <property type="molecule type" value="Genomic_DNA"/>
</dbReference>
<evidence type="ECO:0000256" key="2">
    <source>
        <dbReference type="PROSITE-ProRule" id="PRU00708"/>
    </source>
</evidence>
<keyword evidence="5" id="KW-1185">Reference proteome</keyword>
<reference evidence="4 5" key="1">
    <citation type="submission" date="2024-01" db="EMBL/GenBank/DDBJ databases">
        <title>Genome assemblies of Stephania.</title>
        <authorList>
            <person name="Yang L."/>
        </authorList>
    </citation>
    <scope>NUCLEOTIDE SEQUENCE [LARGE SCALE GENOMIC DNA]</scope>
    <source>
        <strain evidence="4">QJT</strain>
        <tissue evidence="4">Leaf</tissue>
    </source>
</reference>
<evidence type="ECO:0000313" key="4">
    <source>
        <dbReference type="EMBL" id="KAK9103564.1"/>
    </source>
</evidence>
<feature type="domain" description="DYW" evidence="3">
    <location>
        <begin position="454"/>
        <end position="534"/>
    </location>
</feature>
<accession>A0AAP0F2A5</accession>
<dbReference type="FunFam" id="1.25.40.10:FF:000184">
    <property type="entry name" value="Pentatricopeptide repeat-containing protein, chloroplastic"/>
    <property type="match status" value="1"/>
</dbReference>
<feature type="repeat" description="PPR" evidence="2">
    <location>
        <begin position="138"/>
        <end position="172"/>
    </location>
</feature>
<dbReference type="PROSITE" id="PS51375">
    <property type="entry name" value="PPR"/>
    <property type="match status" value="3"/>
</dbReference>
<comment type="caution">
    <text evidence="4">The sequence shown here is derived from an EMBL/GenBank/DDBJ whole genome shotgun (WGS) entry which is preliminary data.</text>
</comment>
<dbReference type="InterPro" id="IPR002885">
    <property type="entry name" value="PPR_rpt"/>
</dbReference>
<dbReference type="Proteomes" id="UP001417504">
    <property type="component" value="Unassembled WGS sequence"/>
</dbReference>
<dbReference type="InterPro" id="IPR011990">
    <property type="entry name" value="TPR-like_helical_dom_sf"/>
</dbReference>
<dbReference type="Gene3D" id="1.25.40.10">
    <property type="entry name" value="Tetratricopeptide repeat domain"/>
    <property type="match status" value="2"/>
</dbReference>
<dbReference type="PANTHER" id="PTHR47926:SF436">
    <property type="entry name" value="PENTATRICOPEPTIDE REPEAT-CONTAINING PROTEIN ELI1, CHLOROPLASTIC-LIKE ISOFORM X2"/>
    <property type="match status" value="1"/>
</dbReference>
<keyword evidence="1" id="KW-0677">Repeat</keyword>
<feature type="repeat" description="PPR" evidence="2">
    <location>
        <begin position="239"/>
        <end position="273"/>
    </location>
</feature>
<dbReference type="Pfam" id="PF01535">
    <property type="entry name" value="PPR"/>
    <property type="match status" value="2"/>
</dbReference>
<gene>
    <name evidence="4" type="ORF">Sjap_020818</name>
</gene>
<dbReference type="Pfam" id="PF13041">
    <property type="entry name" value="PPR_2"/>
    <property type="match status" value="2"/>
</dbReference>
<organism evidence="4 5">
    <name type="scientific">Stephania japonica</name>
    <dbReference type="NCBI Taxonomy" id="461633"/>
    <lineage>
        <taxon>Eukaryota</taxon>
        <taxon>Viridiplantae</taxon>
        <taxon>Streptophyta</taxon>
        <taxon>Embryophyta</taxon>
        <taxon>Tracheophyta</taxon>
        <taxon>Spermatophyta</taxon>
        <taxon>Magnoliopsida</taxon>
        <taxon>Ranunculales</taxon>
        <taxon>Menispermaceae</taxon>
        <taxon>Menispermoideae</taxon>
        <taxon>Cissampelideae</taxon>
        <taxon>Stephania</taxon>
    </lineage>
</organism>
<dbReference type="InterPro" id="IPR046960">
    <property type="entry name" value="PPR_At4g14850-like_plant"/>
</dbReference>
<dbReference type="GO" id="GO:0003723">
    <property type="term" value="F:RNA binding"/>
    <property type="evidence" value="ECO:0007669"/>
    <property type="project" value="InterPro"/>
</dbReference>
<feature type="repeat" description="PPR" evidence="2">
    <location>
        <begin position="107"/>
        <end position="137"/>
    </location>
</feature>
<evidence type="ECO:0000313" key="5">
    <source>
        <dbReference type="Proteomes" id="UP001417504"/>
    </source>
</evidence>
<dbReference type="AlphaFoldDB" id="A0AAP0F2A5"/>
<proteinExistence type="predicted"/>
<dbReference type="GO" id="GO:0009451">
    <property type="term" value="P:RNA modification"/>
    <property type="evidence" value="ECO:0007669"/>
    <property type="project" value="InterPro"/>
</dbReference>
<dbReference type="GO" id="GO:0008270">
    <property type="term" value="F:zinc ion binding"/>
    <property type="evidence" value="ECO:0007669"/>
    <property type="project" value="InterPro"/>
</dbReference>
<dbReference type="InterPro" id="IPR032867">
    <property type="entry name" value="DYW_dom"/>
</dbReference>
<evidence type="ECO:0000256" key="1">
    <source>
        <dbReference type="ARBA" id="ARBA00022737"/>
    </source>
</evidence>
<evidence type="ECO:0000259" key="3">
    <source>
        <dbReference type="Pfam" id="PF14432"/>
    </source>
</evidence>
<dbReference type="NCBIfam" id="TIGR00756">
    <property type="entry name" value="PPR"/>
    <property type="match status" value="4"/>
</dbReference>
<sequence length="534" mass="59507">MISLTLCSLKPLSLFSSISSTFCSSSETSKDAQFLRTSETQSFNLFQNTDDPIEPLKGYQEMAILGTKRGFSRLDFAPTLKACAKASSLSFGKQIHAQSIKCGLSSDVFVQTSLVAMYSQCGQFEIAMNVFDEMSHRNVVTWTSLMDSCIRSDRSEMALVAFRDMQRTGIRPDHYAIVSVLTACSRLGALNLGRWVHAYIGRVGLEVTSFLGTALIDMYCKCGSVEDAYLVFDLMKARSVHSWNAMIHGLSVHGRGAEALHLFEVMRRNGGVCPNKVTFVGVLSGCSHNGLVSEGKMYFDLMRSEYGIAPTIKHYGCMVDLLARAGLLEEAFDMASEISVSSNVVVWGALLSACRKHNDVVMAERISQMIVGIEDNCKQGDTSHYVIMSNMYAQAGLKDKMAEVRAKIGKKPKGKSWIEIGCNVHEFVVGDCSHPMWVKIKKMLEEIVEKSGMECEEQLEVLQNPHSEMSTVAFGLLTTRVPTTIRIVKNLRICSSCHEMMKLISKVYERDIIIRDCTRYHEFKGGYCTCRGYW</sequence>